<protein>
    <submittedName>
        <fullName evidence="1">Uncharacterized protein</fullName>
    </submittedName>
</protein>
<dbReference type="Proteomes" id="UP000431826">
    <property type="component" value="Unassembled WGS sequence"/>
</dbReference>
<proteinExistence type="predicted"/>
<dbReference type="RefSeq" id="WP_159749525.1">
    <property type="nucleotide sequence ID" value="NZ_BLIR01000003.1"/>
</dbReference>
<evidence type="ECO:0000313" key="2">
    <source>
        <dbReference type="Proteomes" id="UP000431826"/>
    </source>
</evidence>
<keyword evidence="2" id="KW-1185">Reference proteome</keyword>
<comment type="caution">
    <text evidence="1">The sequence shown here is derived from an EMBL/GenBank/DDBJ whole genome shotgun (WGS) entry which is preliminary data.</text>
</comment>
<evidence type="ECO:0000313" key="1">
    <source>
        <dbReference type="EMBL" id="GFE42261.1"/>
    </source>
</evidence>
<gene>
    <name evidence="1" type="ORF">Stube_69340</name>
</gene>
<name>A0A640V5G2_9ACTN</name>
<accession>A0A640V5G2</accession>
<sequence>MTITPRLVAKYRIPGIRHALPDRGRFDPSGPIPRLLLKEPDALRVYELGGDIELLAEFPRPTPQGSSVEDWVAPDLSFVVFQDETSYTAVHRDGSRMWQQPFGGWSTSRWGHVGFAMAGPYRETQVLLRLPSGTVGKSLFAALDTAGNVLACTMLPCGGQERYVGLTWGSEGYLTGVYARGGGADPTHHQASLVCGHIALGDQMTAAVGPPWPPNRVALHTNPSGTGEMSVDEGGQDVRWHRLPSLEVAAVLRLSDFPAAGTGDCSVHDRPWIDCRGGYVDADTALVALHNSYDEARVLMFGEDIWEEHSHWLADPETGELHGRIAYPMRDVDFVWLLGEGTWVTAEWNTLYRWSVQDGAR</sequence>
<organism evidence="1 2">
    <name type="scientific">Streptomyces tubercidicus</name>
    <dbReference type="NCBI Taxonomy" id="47759"/>
    <lineage>
        <taxon>Bacteria</taxon>
        <taxon>Bacillati</taxon>
        <taxon>Actinomycetota</taxon>
        <taxon>Actinomycetes</taxon>
        <taxon>Kitasatosporales</taxon>
        <taxon>Streptomycetaceae</taxon>
        <taxon>Streptomyces</taxon>
    </lineage>
</organism>
<dbReference type="OrthoDB" id="4454357at2"/>
<dbReference type="GeneID" id="96287973"/>
<reference evidence="1 2" key="1">
    <citation type="submission" date="2019-12" db="EMBL/GenBank/DDBJ databases">
        <title>Whole genome shotgun sequence of Streptomyces tubercidicus NBRC 13090.</title>
        <authorList>
            <person name="Ichikawa N."/>
            <person name="Kimura A."/>
            <person name="Kitahashi Y."/>
            <person name="Komaki H."/>
            <person name="Tamura T."/>
        </authorList>
    </citation>
    <scope>NUCLEOTIDE SEQUENCE [LARGE SCALE GENOMIC DNA]</scope>
    <source>
        <strain evidence="1 2">NBRC 13090</strain>
    </source>
</reference>
<dbReference type="AlphaFoldDB" id="A0A640V5G2"/>
<dbReference type="EMBL" id="BLIR01000003">
    <property type="protein sequence ID" value="GFE42261.1"/>
    <property type="molecule type" value="Genomic_DNA"/>
</dbReference>